<proteinExistence type="predicted"/>
<feature type="chain" id="PRO_5027573839" evidence="1">
    <location>
        <begin position="24"/>
        <end position="135"/>
    </location>
</feature>
<gene>
    <name evidence="2" type="ORF">ENR15_14520</name>
</gene>
<protein>
    <submittedName>
        <fullName evidence="2">Uncharacterized protein</fullName>
    </submittedName>
</protein>
<accession>A0A7C3VID1</accession>
<evidence type="ECO:0000256" key="1">
    <source>
        <dbReference type="SAM" id="SignalP"/>
    </source>
</evidence>
<sequence length="135" mass="14630">MFHNSFIKSVVAIALSLPLVASTGYGTLAQAEDDTDSETDTGPVTFTLINKTSRDLIEFYASPPSTDDWEENILDGKVLPPGGEAKVTIDDRRPDCRYDFKGVLAAAEDGSVGEGALIQTGINVCEDPTYEYYEN</sequence>
<reference evidence="2" key="1">
    <citation type="journal article" date="2020" name="mSystems">
        <title>Genome- and Community-Level Interaction Insights into Carbon Utilization and Element Cycling Functions of Hydrothermarchaeota in Hydrothermal Sediment.</title>
        <authorList>
            <person name="Zhou Z."/>
            <person name="Liu Y."/>
            <person name="Xu W."/>
            <person name="Pan J."/>
            <person name="Luo Z.H."/>
            <person name="Li M."/>
        </authorList>
    </citation>
    <scope>NUCLEOTIDE SEQUENCE [LARGE SCALE GENOMIC DNA]</scope>
    <source>
        <strain evidence="2">SpSt-374</strain>
    </source>
</reference>
<dbReference type="EMBL" id="DSPX01000146">
    <property type="protein sequence ID" value="HGG01819.1"/>
    <property type="molecule type" value="Genomic_DNA"/>
</dbReference>
<dbReference type="AlphaFoldDB" id="A0A7C3VID1"/>
<feature type="signal peptide" evidence="1">
    <location>
        <begin position="1"/>
        <end position="23"/>
    </location>
</feature>
<evidence type="ECO:0000313" key="2">
    <source>
        <dbReference type="EMBL" id="HGG01819.1"/>
    </source>
</evidence>
<comment type="caution">
    <text evidence="2">The sequence shown here is derived from an EMBL/GenBank/DDBJ whole genome shotgun (WGS) entry which is preliminary data.</text>
</comment>
<keyword evidence="1" id="KW-0732">Signal</keyword>
<organism evidence="2">
    <name type="scientific">Planktothricoides sp. SpSt-374</name>
    <dbReference type="NCBI Taxonomy" id="2282167"/>
    <lineage>
        <taxon>Bacteria</taxon>
        <taxon>Bacillati</taxon>
        <taxon>Cyanobacteriota</taxon>
        <taxon>Cyanophyceae</taxon>
        <taxon>Oscillatoriophycideae</taxon>
        <taxon>Oscillatoriales</taxon>
        <taxon>Oscillatoriaceae</taxon>
        <taxon>Planktothricoides</taxon>
    </lineage>
</organism>
<name>A0A7C3VID1_9CYAN</name>